<evidence type="ECO:0000313" key="4">
    <source>
        <dbReference type="Proteomes" id="UP000332933"/>
    </source>
</evidence>
<evidence type="ECO:0000313" key="2">
    <source>
        <dbReference type="EMBL" id="KAF0715117.1"/>
    </source>
</evidence>
<protein>
    <submittedName>
        <fullName evidence="3">Aste57867_3562 protein</fullName>
    </submittedName>
</protein>
<keyword evidence="1" id="KW-0812">Transmembrane</keyword>
<evidence type="ECO:0000313" key="3">
    <source>
        <dbReference type="EMBL" id="VFT80725.1"/>
    </source>
</evidence>
<keyword evidence="1" id="KW-1133">Transmembrane helix</keyword>
<accession>A0A485K9Y8</accession>
<feature type="transmembrane region" description="Helical" evidence="1">
    <location>
        <begin position="162"/>
        <end position="181"/>
    </location>
</feature>
<keyword evidence="1" id="KW-0472">Membrane</keyword>
<evidence type="ECO:0000256" key="1">
    <source>
        <dbReference type="SAM" id="Phobius"/>
    </source>
</evidence>
<reference evidence="3 4" key="1">
    <citation type="submission" date="2019-03" db="EMBL/GenBank/DDBJ databases">
        <authorList>
            <person name="Gaulin E."/>
            <person name="Dumas B."/>
        </authorList>
    </citation>
    <scope>NUCLEOTIDE SEQUENCE [LARGE SCALE GENOMIC DNA]</scope>
    <source>
        <strain evidence="3">CBS 568.67</strain>
    </source>
</reference>
<feature type="transmembrane region" description="Helical" evidence="1">
    <location>
        <begin position="28"/>
        <end position="46"/>
    </location>
</feature>
<dbReference type="EMBL" id="VJMH01000629">
    <property type="protein sequence ID" value="KAF0715117.1"/>
    <property type="molecule type" value="Genomic_DNA"/>
</dbReference>
<dbReference type="EMBL" id="CAADRA010000629">
    <property type="protein sequence ID" value="VFT80725.1"/>
    <property type="molecule type" value="Genomic_DNA"/>
</dbReference>
<gene>
    <name evidence="3" type="primary">Aste57867_3562</name>
    <name evidence="2" type="ORF">As57867_003551</name>
    <name evidence="3" type="ORF">ASTE57867_3562</name>
</gene>
<dbReference type="AlphaFoldDB" id="A0A485K9Y8"/>
<organism evidence="3 4">
    <name type="scientific">Aphanomyces stellatus</name>
    <dbReference type="NCBI Taxonomy" id="120398"/>
    <lineage>
        <taxon>Eukaryota</taxon>
        <taxon>Sar</taxon>
        <taxon>Stramenopiles</taxon>
        <taxon>Oomycota</taxon>
        <taxon>Saprolegniomycetes</taxon>
        <taxon>Saprolegniales</taxon>
        <taxon>Verrucalvaceae</taxon>
        <taxon>Aphanomyces</taxon>
    </lineage>
</organism>
<dbReference type="Proteomes" id="UP000332933">
    <property type="component" value="Unassembled WGS sequence"/>
</dbReference>
<feature type="transmembrane region" description="Helical" evidence="1">
    <location>
        <begin position="126"/>
        <end position="150"/>
    </location>
</feature>
<name>A0A485K9Y8_9STRA</name>
<sequence>MPNIGVVHSIVLLFSRPNSLPLVLWEKFVVVAAGLSIILGTFFWVLSAAKALDFANQEDKDIWEEGAQQLSTAGSVALEIFYHPSNVRGLWYLWCFHRLEDPKELVNIQQDFPVFPLATACHRWQFLGILLLNHINSIGQYAAALGMWMYNCKTRPDMLMNVFWILATAPGVLATLWELWIEEKYKRENRTALRVAKFRL</sequence>
<proteinExistence type="predicted"/>
<reference evidence="2" key="2">
    <citation type="submission" date="2019-06" db="EMBL/GenBank/DDBJ databases">
        <title>Genomics analysis of Aphanomyces spp. identifies a new class of oomycete effector associated with host adaptation.</title>
        <authorList>
            <person name="Gaulin E."/>
        </authorList>
    </citation>
    <scope>NUCLEOTIDE SEQUENCE</scope>
    <source>
        <strain evidence="2">CBS 578.67</strain>
    </source>
</reference>
<keyword evidence="4" id="KW-1185">Reference proteome</keyword>